<dbReference type="PANTHER" id="PTHR38813:SF1">
    <property type="entry name" value="TOXIN RELE1-RELATED"/>
    <property type="match status" value="1"/>
</dbReference>
<evidence type="ECO:0000313" key="3">
    <source>
        <dbReference type="Proteomes" id="UP000028073"/>
    </source>
</evidence>
<evidence type="ECO:0008006" key="4">
    <source>
        <dbReference type="Google" id="ProtNLM"/>
    </source>
</evidence>
<dbReference type="EMBL" id="JOKH01000008">
    <property type="protein sequence ID" value="KEQ13953.1"/>
    <property type="molecule type" value="Genomic_DNA"/>
</dbReference>
<dbReference type="Proteomes" id="UP000028073">
    <property type="component" value="Unassembled WGS sequence"/>
</dbReference>
<name>A0A081N680_9GAMM</name>
<dbReference type="Gene3D" id="3.30.2310.20">
    <property type="entry name" value="RelE-like"/>
    <property type="match status" value="1"/>
</dbReference>
<dbReference type="STRING" id="1137799.GZ78_25215"/>
<dbReference type="OrthoDB" id="5570653at2"/>
<sequence>MFKVMYTRRAVKALRKIPEPHRSRVQKAINELPEGDIKKLTGEPGYRLRVGNWRIIYDIEHDQLIIEVINMGPRGKIYKH</sequence>
<protein>
    <recommendedName>
        <fullName evidence="4">Plasmid stabilization protein</fullName>
    </recommendedName>
</protein>
<dbReference type="SUPFAM" id="SSF143011">
    <property type="entry name" value="RelE-like"/>
    <property type="match status" value="1"/>
</dbReference>
<gene>
    <name evidence="2" type="ORF">GZ78_25215</name>
</gene>
<reference evidence="2 3" key="1">
    <citation type="submission" date="2014-06" db="EMBL/GenBank/DDBJ databases">
        <title>Whole Genome Sequences of Three Symbiotic Endozoicomonas Bacteria.</title>
        <authorList>
            <person name="Neave M.J."/>
            <person name="Apprill A."/>
            <person name="Voolstra C.R."/>
        </authorList>
    </citation>
    <scope>NUCLEOTIDE SEQUENCE [LARGE SCALE GENOMIC DNA]</scope>
    <source>
        <strain evidence="2 3">DSM 25634</strain>
    </source>
</reference>
<comment type="caution">
    <text evidence="2">The sequence shown here is derived from an EMBL/GenBank/DDBJ whole genome shotgun (WGS) entry which is preliminary data.</text>
</comment>
<dbReference type="Pfam" id="PF05016">
    <property type="entry name" value="ParE_toxin"/>
    <property type="match status" value="1"/>
</dbReference>
<evidence type="ECO:0000256" key="1">
    <source>
        <dbReference type="ARBA" id="ARBA00022649"/>
    </source>
</evidence>
<proteinExistence type="predicted"/>
<accession>A0A081N680</accession>
<dbReference type="eggNOG" id="COG2026">
    <property type="taxonomic scope" value="Bacteria"/>
</dbReference>
<keyword evidence="3" id="KW-1185">Reference proteome</keyword>
<dbReference type="AlphaFoldDB" id="A0A081N680"/>
<keyword evidence="1" id="KW-1277">Toxin-antitoxin system</keyword>
<dbReference type="PANTHER" id="PTHR38813">
    <property type="match status" value="1"/>
</dbReference>
<organism evidence="2 3">
    <name type="scientific">Endozoicomonas numazuensis</name>
    <dbReference type="NCBI Taxonomy" id="1137799"/>
    <lineage>
        <taxon>Bacteria</taxon>
        <taxon>Pseudomonadati</taxon>
        <taxon>Pseudomonadota</taxon>
        <taxon>Gammaproteobacteria</taxon>
        <taxon>Oceanospirillales</taxon>
        <taxon>Endozoicomonadaceae</taxon>
        <taxon>Endozoicomonas</taxon>
    </lineage>
</organism>
<dbReference type="InterPro" id="IPR035093">
    <property type="entry name" value="RelE/ParE_toxin_dom_sf"/>
</dbReference>
<dbReference type="InterPro" id="IPR007712">
    <property type="entry name" value="RelE/ParE_toxin"/>
</dbReference>
<evidence type="ECO:0000313" key="2">
    <source>
        <dbReference type="EMBL" id="KEQ13953.1"/>
    </source>
</evidence>
<dbReference type="InterPro" id="IPR052747">
    <property type="entry name" value="TA_system_RelE_toxin"/>
</dbReference>